<dbReference type="EMBL" id="JBHSBV010000004">
    <property type="protein sequence ID" value="MFC4201691.1"/>
    <property type="molecule type" value="Genomic_DNA"/>
</dbReference>
<dbReference type="Gene3D" id="3.30.559.30">
    <property type="entry name" value="Nonribosomal peptide synthetase, condensation domain"/>
    <property type="match status" value="3"/>
</dbReference>
<dbReference type="NCBIfam" id="TIGR01733">
    <property type="entry name" value="AA-adenyl-dom"/>
    <property type="match status" value="1"/>
</dbReference>
<dbReference type="InterPro" id="IPR001242">
    <property type="entry name" value="Condensation_dom"/>
</dbReference>
<dbReference type="InterPro" id="IPR009081">
    <property type="entry name" value="PP-bd_ACP"/>
</dbReference>
<evidence type="ECO:0000259" key="5">
    <source>
        <dbReference type="PROSITE" id="PS50075"/>
    </source>
</evidence>
<dbReference type="PROSITE" id="PS50075">
    <property type="entry name" value="CARRIER"/>
    <property type="match status" value="2"/>
</dbReference>
<dbReference type="Pfam" id="PF00975">
    <property type="entry name" value="Thioesterase"/>
    <property type="match status" value="1"/>
</dbReference>
<evidence type="ECO:0000256" key="1">
    <source>
        <dbReference type="ARBA" id="ARBA00001957"/>
    </source>
</evidence>
<dbReference type="InterPro" id="IPR020806">
    <property type="entry name" value="PKS_PP-bd"/>
</dbReference>
<dbReference type="Gene3D" id="3.40.50.980">
    <property type="match status" value="2"/>
</dbReference>
<dbReference type="PANTHER" id="PTHR45527:SF1">
    <property type="entry name" value="FATTY ACID SYNTHASE"/>
    <property type="match status" value="1"/>
</dbReference>
<dbReference type="SUPFAM" id="SSF53474">
    <property type="entry name" value="alpha/beta-Hydrolases"/>
    <property type="match status" value="1"/>
</dbReference>
<feature type="compositionally biased region" description="Low complexity" evidence="4">
    <location>
        <begin position="1666"/>
        <end position="1687"/>
    </location>
</feature>
<dbReference type="InterPro" id="IPR023213">
    <property type="entry name" value="CAT-like_dom_sf"/>
</dbReference>
<dbReference type="SMART" id="SM00823">
    <property type="entry name" value="PKS_PP"/>
    <property type="match status" value="2"/>
</dbReference>
<dbReference type="InterPro" id="IPR001031">
    <property type="entry name" value="Thioesterase"/>
</dbReference>
<evidence type="ECO:0000313" key="6">
    <source>
        <dbReference type="EMBL" id="MFC4201691.1"/>
    </source>
</evidence>
<dbReference type="Pfam" id="PF00550">
    <property type="entry name" value="PP-binding"/>
    <property type="match status" value="2"/>
</dbReference>
<dbReference type="Gene3D" id="3.30.300.30">
    <property type="match status" value="1"/>
</dbReference>
<accession>A0ABV8P0M4</accession>
<dbReference type="InterPro" id="IPR025110">
    <property type="entry name" value="AMP-bd_C"/>
</dbReference>
<evidence type="ECO:0000313" key="7">
    <source>
        <dbReference type="Proteomes" id="UP001595848"/>
    </source>
</evidence>
<comment type="cofactor">
    <cofactor evidence="1">
        <name>pantetheine 4'-phosphate</name>
        <dbReference type="ChEBI" id="CHEBI:47942"/>
    </cofactor>
</comment>
<dbReference type="Pfam" id="PF00501">
    <property type="entry name" value="AMP-binding"/>
    <property type="match status" value="1"/>
</dbReference>
<evidence type="ECO:0000256" key="4">
    <source>
        <dbReference type="SAM" id="MobiDB-lite"/>
    </source>
</evidence>
<dbReference type="InterPro" id="IPR036736">
    <property type="entry name" value="ACP-like_sf"/>
</dbReference>
<proteinExistence type="predicted"/>
<comment type="caution">
    <text evidence="6">The sequence shown here is derived from an EMBL/GenBank/DDBJ whole genome shotgun (WGS) entry which is preliminary data.</text>
</comment>
<keyword evidence="3" id="KW-0597">Phosphoprotein</keyword>
<reference evidence="7" key="1">
    <citation type="journal article" date="2019" name="Int. J. Syst. Evol. Microbiol.">
        <title>The Global Catalogue of Microorganisms (GCM) 10K type strain sequencing project: providing services to taxonomists for standard genome sequencing and annotation.</title>
        <authorList>
            <consortium name="The Broad Institute Genomics Platform"/>
            <consortium name="The Broad Institute Genome Sequencing Center for Infectious Disease"/>
            <person name="Wu L."/>
            <person name="Ma J."/>
        </authorList>
    </citation>
    <scope>NUCLEOTIDE SEQUENCE [LARGE SCALE GENOMIC DNA]</scope>
    <source>
        <strain evidence="7">LMG 24813</strain>
    </source>
</reference>
<organism evidence="6 7">
    <name type="scientific">Candidimonas humi</name>
    <dbReference type="NCBI Taxonomy" id="683355"/>
    <lineage>
        <taxon>Bacteria</taxon>
        <taxon>Pseudomonadati</taxon>
        <taxon>Pseudomonadota</taxon>
        <taxon>Betaproteobacteria</taxon>
        <taxon>Burkholderiales</taxon>
        <taxon>Alcaligenaceae</taxon>
        <taxon>Candidimonas</taxon>
    </lineage>
</organism>
<dbReference type="Pfam" id="PF00668">
    <property type="entry name" value="Condensation"/>
    <property type="match status" value="1"/>
</dbReference>
<sequence length="1967" mass="208601">MDDQAEQAAKSDISFVYRQQAQGTELWCRYDPSLFEQSSIQGLLAWFAAVADAVVREPSLALGDLPLVDARAGRELIARYNDNRRPYPADSSVAALYAETAARYPDRPAVDEGGTQLSYAELAQRAGRLAAALAAQGVQAGDAVVLIVPLSARYISLVLAILEIGATYVPLDPSHPHAHRARLAAAVGARAVILQDADASETYGAAAVLEAPRLEALAAQLEPRAYTAGPASGAAYVMFTSGSTGEPKGVAVPHKAIARLVRNADFADFGPHTRAAVYSNPSFDASTLELWAPLLNGGTAVIVERRAMLEVAELRRTLAERDITLLWITAGLFHEIAGIDPAVFAGQRLVLTGGDAVNPAAARAVMAACAGSGLRLMNGYGPTENTTFSTTFDMGGLDPDSPTIPIGRPIANSTAYILDRRGQPLPAGVNGEIYVGGAGVALGYVGDPARTAAAFLPDPYAGIDGARMYRTGDHGRWRPDGTILFAGRTDDQVKVRGFRIELNEIAAALGRHPALRAVHVAAPRQAGGERSIVAYVVPHTAPAPAPAELRQFLEPLLPSHMLPQAYVAAESLALNLNGKVDRKALPPVEDRHYDRSAQIVTPRTEEEATLHGIWRELLGLDSISVTDDFFHVGGDSILAIRMAARAVDAGLPLTPTDVFQLQSIERLAAAAGAARQPRQRRGGTEQVFAAELLPQAQPDQSGARPSYMLASLALDRPVSIAELAFATQLLAERHEALRLRTIRDGESSRLEIMAYVAQLPIRTVEAPGLDDTQIDDWVAAHAERIGRGLDPHKGVMIAATLVDRGPANGPVAVVALHRAAADEHSAAVIVAELEIALKSGGAALAAPEAGYGLWLQWLQAYADRQAADGALAALESQAMRAAAQPALRESEASHARAAAQSLLDAGASAALAENFTKRLRVTPLDLLASALAAALQQAPGDEAGVLIEALNGRGILPPDAPAHDWLVGMLDAPLLMLAPTGPMPATERLRAIKSARQAVQAGAPVYRVLGQTFDLPAATLGVAWSDAAAAHPAMRLHSLPGFSPSVRGMLLARAHGGRVALEWFGAEPPCGAAELLRRVAAELDAATALAAEDRTVLYTPADFPLAALSDAELAGIIADGSDIQDIYPLSPMQEAMLVHSLAAEHSEINFEQSCVRMRGPLDLEAFHHAWATVFERHDVLRTAFHWRGLARPLQVVHRSVALPMESETWPAFDAARLEDFLARDRAQGFRLEQAPLVRLRVIRCAPDETYVVSSFHHLLVDGWCLGRLEREVRAAYETYRGRPPLFDEPVPYRSYIAWLAQADQTASRRFFAELLAGLPEERRLHAPPQGPARSFGTSRLALDRAASRALTAFARRRGLTLAATLHFAWAVWLGARLGSSDVVFGTTVSGRPAGIAGVENIVGLFINNLPVRLDVADAAACGERLAAMQALLGQLQAHAHLPATAVAEAAGRGTRAGALFDTLVVVENIASGTSAWSGAQGLVAEPVHSRLKTAYDLTFIAVPGDSIVLSLVQPEDGRELEDGDEVLRAVAGILAALPLAAEAHIGSLPRPEAHPAAAAGALAPERRALRFATRPRSTFEARIAAAVADLADTAAQGDAAADLDTDFWRLGVTSLALVQLAARLEQALERPVPISLLLEHRSVAALARAIESGQAWTPIVPMNAAPAPSAGASRSGPGSVSAGPASAHGERPGTADPFICVHPVAGDVSVFLDLARAMPASIPFWAIQAAGLEEGQEPLSSVEALAQANLQALQVRGQPWPRWIGGYSFGGIVAFEMARQLAAQGQAPETVVIIDTPAPLERASVLDADSDRAHAQWLARMADVRARFQGLEPVLDMEELLALPAAERFDFATQRLHAARILPPAAGARWLERAHRTSLVQYDAYLAYAPRPEPVPGLKLALIRASAPLHSDLGDAENRQLALADLGWGEFTDTSIPVHHVQGDHVTILGPDSAAEVAAAVACVLQP</sequence>
<dbReference type="Gene3D" id="3.30.559.10">
    <property type="entry name" value="Chloramphenicol acetyltransferase-like domain"/>
    <property type="match status" value="2"/>
</dbReference>
<dbReference type="SUPFAM" id="SSF52777">
    <property type="entry name" value="CoA-dependent acyltransferases"/>
    <property type="match status" value="3"/>
</dbReference>
<dbReference type="Pfam" id="PF13193">
    <property type="entry name" value="AMP-binding_C"/>
    <property type="match status" value="1"/>
</dbReference>
<dbReference type="InterPro" id="IPR029058">
    <property type="entry name" value="AB_hydrolase_fold"/>
</dbReference>
<dbReference type="SUPFAM" id="SSF56801">
    <property type="entry name" value="Acetyl-CoA synthetase-like"/>
    <property type="match status" value="1"/>
</dbReference>
<dbReference type="Proteomes" id="UP001595848">
    <property type="component" value="Unassembled WGS sequence"/>
</dbReference>
<dbReference type="PROSITE" id="PS00455">
    <property type="entry name" value="AMP_BINDING"/>
    <property type="match status" value="1"/>
</dbReference>
<keyword evidence="7" id="KW-1185">Reference proteome</keyword>
<evidence type="ECO:0000256" key="2">
    <source>
        <dbReference type="ARBA" id="ARBA00022450"/>
    </source>
</evidence>
<keyword evidence="2" id="KW-0596">Phosphopantetheine</keyword>
<name>A0ABV8P0M4_9BURK</name>
<dbReference type="Gene3D" id="1.10.1200.10">
    <property type="entry name" value="ACP-like"/>
    <property type="match status" value="2"/>
</dbReference>
<dbReference type="InterPro" id="IPR020845">
    <property type="entry name" value="AMP-binding_CS"/>
</dbReference>
<evidence type="ECO:0000256" key="3">
    <source>
        <dbReference type="ARBA" id="ARBA00022553"/>
    </source>
</evidence>
<dbReference type="SUPFAM" id="SSF47336">
    <property type="entry name" value="ACP-like"/>
    <property type="match status" value="2"/>
</dbReference>
<dbReference type="PANTHER" id="PTHR45527">
    <property type="entry name" value="NONRIBOSOMAL PEPTIDE SYNTHETASE"/>
    <property type="match status" value="1"/>
</dbReference>
<feature type="domain" description="Carrier" evidence="5">
    <location>
        <begin position="1577"/>
        <end position="1654"/>
    </location>
</feature>
<feature type="domain" description="Carrier" evidence="5">
    <location>
        <begin position="601"/>
        <end position="675"/>
    </location>
</feature>
<dbReference type="InterPro" id="IPR010071">
    <property type="entry name" value="AA_adenyl_dom"/>
</dbReference>
<dbReference type="Gene3D" id="2.30.38.10">
    <property type="entry name" value="Luciferase, Domain 3"/>
    <property type="match status" value="1"/>
</dbReference>
<dbReference type="InterPro" id="IPR006162">
    <property type="entry name" value="Ppantetheine_attach_site"/>
</dbReference>
<dbReference type="Gene3D" id="3.40.50.1820">
    <property type="entry name" value="alpha/beta hydrolase"/>
    <property type="match status" value="1"/>
</dbReference>
<dbReference type="PROSITE" id="PS00012">
    <property type="entry name" value="PHOSPHOPANTETHEINE"/>
    <property type="match status" value="1"/>
</dbReference>
<dbReference type="InterPro" id="IPR045851">
    <property type="entry name" value="AMP-bd_C_sf"/>
</dbReference>
<protein>
    <submittedName>
        <fullName evidence="6">Amino acid adenylation domain-containing protein</fullName>
    </submittedName>
</protein>
<dbReference type="InterPro" id="IPR000873">
    <property type="entry name" value="AMP-dep_synth/lig_dom"/>
</dbReference>
<feature type="region of interest" description="Disordered" evidence="4">
    <location>
        <begin position="1666"/>
        <end position="1691"/>
    </location>
</feature>
<gene>
    <name evidence="6" type="ORF">ACFOY1_12070</name>
</gene>
<dbReference type="RefSeq" id="WP_376810955.1">
    <property type="nucleotide sequence ID" value="NZ_JBHSBV010000004.1"/>
</dbReference>